<organism evidence="3 4">
    <name type="scientific">Pseudovirgaria hyperparasitica</name>
    <dbReference type="NCBI Taxonomy" id="470096"/>
    <lineage>
        <taxon>Eukaryota</taxon>
        <taxon>Fungi</taxon>
        <taxon>Dikarya</taxon>
        <taxon>Ascomycota</taxon>
        <taxon>Pezizomycotina</taxon>
        <taxon>Dothideomycetes</taxon>
        <taxon>Dothideomycetes incertae sedis</taxon>
        <taxon>Acrospermales</taxon>
        <taxon>Acrospermaceae</taxon>
        <taxon>Pseudovirgaria</taxon>
    </lineage>
</organism>
<sequence length="117" mass="12237">MSKREEERGDEQESSIFGGGGGGGGARLGGAAVDNQWISGGSAAASMAHMCAPSLTLALGHGAFLFIITTLLTIIAQNPDFRIQNRHSPDSRPLAYDLLRLAYCSVAAGIALVTRYN</sequence>
<evidence type="ECO:0000313" key="4">
    <source>
        <dbReference type="Proteomes" id="UP000799437"/>
    </source>
</evidence>
<protein>
    <submittedName>
        <fullName evidence="3">Uncharacterized protein</fullName>
    </submittedName>
</protein>
<dbReference type="Proteomes" id="UP000799437">
    <property type="component" value="Unassembled WGS sequence"/>
</dbReference>
<name>A0A6A6W6E6_9PEZI</name>
<keyword evidence="2" id="KW-1133">Transmembrane helix</keyword>
<accession>A0A6A6W6E6</accession>
<keyword evidence="4" id="KW-1185">Reference proteome</keyword>
<dbReference type="RefSeq" id="XP_033600566.1">
    <property type="nucleotide sequence ID" value="XM_033747022.1"/>
</dbReference>
<reference evidence="3" key="1">
    <citation type="journal article" date="2020" name="Stud. Mycol.">
        <title>101 Dothideomycetes genomes: a test case for predicting lifestyles and emergence of pathogens.</title>
        <authorList>
            <person name="Haridas S."/>
            <person name="Albert R."/>
            <person name="Binder M."/>
            <person name="Bloem J."/>
            <person name="Labutti K."/>
            <person name="Salamov A."/>
            <person name="Andreopoulos B."/>
            <person name="Baker S."/>
            <person name="Barry K."/>
            <person name="Bills G."/>
            <person name="Bluhm B."/>
            <person name="Cannon C."/>
            <person name="Castanera R."/>
            <person name="Culley D."/>
            <person name="Daum C."/>
            <person name="Ezra D."/>
            <person name="Gonzalez J."/>
            <person name="Henrissat B."/>
            <person name="Kuo A."/>
            <person name="Liang C."/>
            <person name="Lipzen A."/>
            <person name="Lutzoni F."/>
            <person name="Magnuson J."/>
            <person name="Mondo S."/>
            <person name="Nolan M."/>
            <person name="Ohm R."/>
            <person name="Pangilinan J."/>
            <person name="Park H.-J."/>
            <person name="Ramirez L."/>
            <person name="Alfaro M."/>
            <person name="Sun H."/>
            <person name="Tritt A."/>
            <person name="Yoshinaga Y."/>
            <person name="Zwiers L.-H."/>
            <person name="Turgeon B."/>
            <person name="Goodwin S."/>
            <person name="Spatafora J."/>
            <person name="Crous P."/>
            <person name="Grigoriev I."/>
        </authorList>
    </citation>
    <scope>NUCLEOTIDE SEQUENCE</scope>
    <source>
        <strain evidence="3">CBS 121739</strain>
    </source>
</reference>
<evidence type="ECO:0000256" key="2">
    <source>
        <dbReference type="SAM" id="Phobius"/>
    </source>
</evidence>
<dbReference type="AlphaFoldDB" id="A0A6A6W6E6"/>
<feature type="region of interest" description="Disordered" evidence="1">
    <location>
        <begin position="1"/>
        <end position="23"/>
    </location>
</feature>
<evidence type="ECO:0000313" key="3">
    <source>
        <dbReference type="EMBL" id="KAF2758115.1"/>
    </source>
</evidence>
<dbReference type="GeneID" id="54488076"/>
<proteinExistence type="predicted"/>
<evidence type="ECO:0000256" key="1">
    <source>
        <dbReference type="SAM" id="MobiDB-lite"/>
    </source>
</evidence>
<keyword evidence="2" id="KW-0472">Membrane</keyword>
<gene>
    <name evidence="3" type="ORF">EJ05DRAFT_500633</name>
</gene>
<keyword evidence="2" id="KW-0812">Transmembrane</keyword>
<feature type="transmembrane region" description="Helical" evidence="2">
    <location>
        <begin position="98"/>
        <end position="116"/>
    </location>
</feature>
<feature type="transmembrane region" description="Helical" evidence="2">
    <location>
        <begin position="55"/>
        <end position="77"/>
    </location>
</feature>
<dbReference type="EMBL" id="ML996572">
    <property type="protein sequence ID" value="KAF2758115.1"/>
    <property type="molecule type" value="Genomic_DNA"/>
</dbReference>